<gene>
    <name evidence="3" type="ORF">F6X95_03240</name>
</gene>
<evidence type="ECO:0000313" key="3">
    <source>
        <dbReference type="EMBL" id="KAA9207645.1"/>
    </source>
</evidence>
<dbReference type="CDD" id="cd00093">
    <property type="entry name" value="HTH_XRE"/>
    <property type="match status" value="1"/>
</dbReference>
<accession>A0A5N0YXW9</accession>
<dbReference type="EMBL" id="VYUT01000003">
    <property type="protein sequence ID" value="KAA9207645.1"/>
    <property type="molecule type" value="Genomic_DNA"/>
</dbReference>
<dbReference type="Pfam" id="PF01381">
    <property type="entry name" value="HTH_3"/>
    <property type="match status" value="1"/>
</dbReference>
<dbReference type="Gene3D" id="1.10.260.40">
    <property type="entry name" value="lambda repressor-like DNA-binding domains"/>
    <property type="match status" value="1"/>
</dbReference>
<protein>
    <submittedName>
        <fullName evidence="3">Helix-turn-helix transcriptional regulator</fullName>
    </submittedName>
</protein>
<dbReference type="InterPro" id="IPR001387">
    <property type="entry name" value="Cro/C1-type_HTH"/>
</dbReference>
<dbReference type="SUPFAM" id="SSF47413">
    <property type="entry name" value="lambda repressor-like DNA-binding domains"/>
    <property type="match status" value="1"/>
</dbReference>
<evidence type="ECO:0000313" key="4">
    <source>
        <dbReference type="Proteomes" id="UP000326078"/>
    </source>
</evidence>
<dbReference type="PANTHER" id="PTHR46558">
    <property type="entry name" value="TRACRIPTIONAL REGULATORY PROTEIN-RELATED-RELATED"/>
    <property type="match status" value="1"/>
</dbReference>
<dbReference type="PANTHER" id="PTHR46558:SF4">
    <property type="entry name" value="DNA-BIDING PHAGE PROTEIN"/>
    <property type="match status" value="1"/>
</dbReference>
<dbReference type="SMART" id="SM00530">
    <property type="entry name" value="HTH_XRE"/>
    <property type="match status" value="1"/>
</dbReference>
<dbReference type="AlphaFoldDB" id="A0A5N0YXW9"/>
<sequence length="98" mass="10969">MSLGAKLKEERTKNGYTQEDIAKILNIARSTVSSWEVSRTYPDLSSLNSLSKLFGVTLDYLIKDEENINNTQIIQDIDSSNKKSNTLDLVSYCASFVS</sequence>
<organism evidence="3 4">
    <name type="scientific">Enterococcus durans</name>
    <dbReference type="NCBI Taxonomy" id="53345"/>
    <lineage>
        <taxon>Bacteria</taxon>
        <taxon>Bacillati</taxon>
        <taxon>Bacillota</taxon>
        <taxon>Bacilli</taxon>
        <taxon>Lactobacillales</taxon>
        <taxon>Enterococcaceae</taxon>
        <taxon>Enterococcus</taxon>
    </lineage>
</organism>
<comment type="caution">
    <text evidence="3">The sequence shown here is derived from an EMBL/GenBank/DDBJ whole genome shotgun (WGS) entry which is preliminary data.</text>
</comment>
<reference evidence="3 4" key="1">
    <citation type="submission" date="2019-09" db="EMBL/GenBank/DDBJ databases">
        <title>Vancomyinc resistant enterococci isolated from farm animals in Switzerland.</title>
        <authorList>
            <person name="Stevens M.J.A."/>
            <person name="Stephan R."/>
            <person name="Morach M."/>
            <person name="Nuesch-Inderbinen M."/>
        </authorList>
    </citation>
    <scope>NUCLEOTIDE SEQUENCE [LARGE SCALE GENOMIC DNA]</scope>
    <source>
        <strain evidence="3 4">GH27</strain>
    </source>
</reference>
<dbReference type="RefSeq" id="WP_123862507.1">
    <property type="nucleotide sequence ID" value="NZ_RKNR01000002.1"/>
</dbReference>
<proteinExistence type="predicted"/>
<dbReference type="PROSITE" id="PS50943">
    <property type="entry name" value="HTH_CROC1"/>
    <property type="match status" value="1"/>
</dbReference>
<evidence type="ECO:0000259" key="2">
    <source>
        <dbReference type="PROSITE" id="PS50943"/>
    </source>
</evidence>
<keyword evidence="1" id="KW-0238">DNA-binding</keyword>
<evidence type="ECO:0000256" key="1">
    <source>
        <dbReference type="ARBA" id="ARBA00023125"/>
    </source>
</evidence>
<feature type="domain" description="HTH cro/C1-type" evidence="2">
    <location>
        <begin position="7"/>
        <end position="61"/>
    </location>
</feature>
<dbReference type="GO" id="GO:0003677">
    <property type="term" value="F:DNA binding"/>
    <property type="evidence" value="ECO:0007669"/>
    <property type="project" value="UniProtKB-KW"/>
</dbReference>
<dbReference type="InterPro" id="IPR010982">
    <property type="entry name" value="Lambda_DNA-bd_dom_sf"/>
</dbReference>
<name>A0A5N0YXW9_9ENTE</name>
<dbReference type="Proteomes" id="UP000326078">
    <property type="component" value="Unassembled WGS sequence"/>
</dbReference>